<dbReference type="AlphaFoldDB" id="A0A1B8B6V3"/>
<evidence type="ECO:0000313" key="3">
    <source>
        <dbReference type="Proteomes" id="UP000091967"/>
    </source>
</evidence>
<evidence type="ECO:0000256" key="1">
    <source>
        <dbReference type="SAM" id="Phobius"/>
    </source>
</evidence>
<accession>A0A1B8B6V3</accession>
<sequence>MFRTKGSTTPLVRTSRWPHNDIATEEDGFYNEVRQMSGRLEEIPLTQDERVWIRVPVSVFMFLIYNPLSRLFRPLFTTPHGLLGLLIVFLLVLIPLFITSGCLSSITKPYPHNHSKN</sequence>
<reference evidence="2 3" key="1">
    <citation type="submission" date="2016-06" db="EMBL/GenBank/DDBJ databases">
        <title>Living apart together: crosstalk between the core and supernumerary genomes in a fungal plant pathogen.</title>
        <authorList>
            <person name="Vanheule A."/>
            <person name="Audenaert K."/>
            <person name="Warris S."/>
            <person name="Van De Geest H."/>
            <person name="Schijlen E."/>
            <person name="Hofte M."/>
            <person name="De Saeger S."/>
            <person name="Haesaert G."/>
            <person name="Waalwijk C."/>
            <person name="Van Der Lee T."/>
        </authorList>
    </citation>
    <scope>NUCLEOTIDE SEQUENCE [LARGE SCALE GENOMIC DNA]</scope>
    <source>
        <strain evidence="2 3">2516</strain>
    </source>
</reference>
<keyword evidence="1" id="KW-0812">Transmembrane</keyword>
<feature type="transmembrane region" description="Helical" evidence="1">
    <location>
        <begin position="80"/>
        <end position="106"/>
    </location>
</feature>
<name>A0A1B8B6V3_FUSPO</name>
<evidence type="ECO:0000313" key="2">
    <source>
        <dbReference type="EMBL" id="OBS28463.1"/>
    </source>
</evidence>
<protein>
    <submittedName>
        <fullName evidence="2">Uncharacterized protein</fullName>
    </submittedName>
</protein>
<dbReference type="EMBL" id="LYXU01000001">
    <property type="protein sequence ID" value="OBS28463.1"/>
    <property type="molecule type" value="Genomic_DNA"/>
</dbReference>
<feature type="transmembrane region" description="Helical" evidence="1">
    <location>
        <begin position="51"/>
        <end position="68"/>
    </location>
</feature>
<comment type="caution">
    <text evidence="2">The sequence shown here is derived from an EMBL/GenBank/DDBJ whole genome shotgun (WGS) entry which is preliminary data.</text>
</comment>
<keyword evidence="3" id="KW-1185">Reference proteome</keyword>
<organism evidence="2 3">
    <name type="scientific">Fusarium poae</name>
    <dbReference type="NCBI Taxonomy" id="36050"/>
    <lineage>
        <taxon>Eukaryota</taxon>
        <taxon>Fungi</taxon>
        <taxon>Dikarya</taxon>
        <taxon>Ascomycota</taxon>
        <taxon>Pezizomycotina</taxon>
        <taxon>Sordariomycetes</taxon>
        <taxon>Hypocreomycetidae</taxon>
        <taxon>Hypocreales</taxon>
        <taxon>Nectriaceae</taxon>
        <taxon>Fusarium</taxon>
    </lineage>
</organism>
<keyword evidence="1" id="KW-1133">Transmembrane helix</keyword>
<dbReference type="OrthoDB" id="5088863at2759"/>
<proteinExistence type="predicted"/>
<gene>
    <name evidence="2" type="ORF">FPOA_02401</name>
</gene>
<keyword evidence="1" id="KW-0472">Membrane</keyword>
<dbReference type="Proteomes" id="UP000091967">
    <property type="component" value="Unassembled WGS sequence"/>
</dbReference>